<accession>A0A5Q4YV86</accession>
<protein>
    <submittedName>
        <fullName evidence="3">GtrA-like protein</fullName>
    </submittedName>
</protein>
<proteinExistence type="predicted"/>
<dbReference type="EMBL" id="LR699553">
    <property type="protein sequence ID" value="VVD28312.1"/>
    <property type="molecule type" value="Genomic_DNA"/>
</dbReference>
<evidence type="ECO:0000256" key="2">
    <source>
        <dbReference type="SAM" id="SignalP"/>
    </source>
</evidence>
<keyword evidence="2" id="KW-0732">Signal</keyword>
<feature type="signal peptide" evidence="2">
    <location>
        <begin position="1"/>
        <end position="16"/>
    </location>
</feature>
<dbReference type="NCBIfam" id="NF037976">
    <property type="entry name" value="gtrA_1"/>
    <property type="match status" value="1"/>
</dbReference>
<name>A0A5Q4YV86_9BURK</name>
<keyword evidence="1" id="KW-1133">Transmembrane helix</keyword>
<keyword evidence="4" id="KW-1185">Reference proteome</keyword>
<sequence>MTLLITYSLLAAIAMAANIGAQHLTLLAYAGKFAMPLSVAVGTGVGLVIKYMLDKKFIFRFQATSAVHDGTTFILYTAMGLATTVIFWGTEAVFQAVFHTDFMRYLGAVLGLTVGYIVKYNLDKNYVFRNAFNAS</sequence>
<evidence type="ECO:0000313" key="4">
    <source>
        <dbReference type="Proteomes" id="UP000325811"/>
    </source>
</evidence>
<organism evidence="3 4">
    <name type="scientific">Paraburkholderia dioscoreae</name>
    <dbReference type="NCBI Taxonomy" id="2604047"/>
    <lineage>
        <taxon>Bacteria</taxon>
        <taxon>Pseudomonadati</taxon>
        <taxon>Pseudomonadota</taxon>
        <taxon>Betaproteobacteria</taxon>
        <taxon>Burkholderiales</taxon>
        <taxon>Burkholderiaceae</taxon>
        <taxon>Paraburkholderia</taxon>
    </lineage>
</organism>
<reference evidence="3 4" key="1">
    <citation type="submission" date="2019-08" db="EMBL/GenBank/DDBJ databases">
        <authorList>
            <person name="Herpell B J."/>
        </authorList>
    </citation>
    <scope>NUCLEOTIDE SEQUENCE [LARGE SCALE GENOMIC DNA]</scope>
    <source>
        <strain evidence="4">Msb3</strain>
    </source>
</reference>
<evidence type="ECO:0000313" key="3">
    <source>
        <dbReference type="EMBL" id="VVD28312.1"/>
    </source>
</evidence>
<dbReference type="RefSeq" id="WP_165185768.1">
    <property type="nucleotide sequence ID" value="NZ_LR699553.1"/>
</dbReference>
<feature type="transmembrane region" description="Helical" evidence="1">
    <location>
        <begin position="102"/>
        <end position="122"/>
    </location>
</feature>
<feature type="transmembrane region" description="Helical" evidence="1">
    <location>
        <begin position="73"/>
        <end position="90"/>
    </location>
</feature>
<dbReference type="AlphaFoldDB" id="A0A5Q4YV86"/>
<keyword evidence="1" id="KW-0812">Transmembrane</keyword>
<dbReference type="KEGG" id="pdio:PDMSB3_1856"/>
<feature type="transmembrane region" description="Helical" evidence="1">
    <location>
        <begin position="26"/>
        <end position="53"/>
    </location>
</feature>
<feature type="chain" id="PRO_5024898120" evidence="2">
    <location>
        <begin position="17"/>
        <end position="135"/>
    </location>
</feature>
<keyword evidence="1" id="KW-0472">Membrane</keyword>
<gene>
    <name evidence="3" type="ORF">PDMSB3_1856</name>
</gene>
<dbReference type="Proteomes" id="UP000325811">
    <property type="component" value="Chromosome I"/>
</dbReference>
<evidence type="ECO:0000256" key="1">
    <source>
        <dbReference type="SAM" id="Phobius"/>
    </source>
</evidence>